<organism evidence="2">
    <name type="scientific">marine metagenome</name>
    <dbReference type="NCBI Taxonomy" id="408172"/>
    <lineage>
        <taxon>unclassified sequences</taxon>
        <taxon>metagenomes</taxon>
        <taxon>ecological metagenomes</taxon>
    </lineage>
</organism>
<name>A0A382SD24_9ZZZZ</name>
<sequence length="214" mass="24155">MSFYGCTTTDEKNNSISIEASLDTTRVTIGDVIHFTVEVRGVSNQRLVFSELNVGSSVEIKEKSIFKEENKIQFQIVIWDTGSFAIPGYSVGISHVNDSTLDFSLESNPLDITVLSTLAGNIQPTLKPIKGPVPIVYPTPWAKIAQWSFLIFTILILLFAWSKRQIYDSFVPAHYENIQSPFSRAVERLEKLGSELDDKTFYVNLSHILREFVE</sequence>
<protein>
    <submittedName>
        <fullName evidence="2">Uncharacterized protein</fullName>
    </submittedName>
</protein>
<keyword evidence="1" id="KW-0472">Membrane</keyword>
<reference evidence="2" key="1">
    <citation type="submission" date="2018-05" db="EMBL/GenBank/DDBJ databases">
        <authorList>
            <person name="Lanie J.A."/>
            <person name="Ng W.-L."/>
            <person name="Kazmierczak K.M."/>
            <person name="Andrzejewski T.M."/>
            <person name="Davidsen T.M."/>
            <person name="Wayne K.J."/>
            <person name="Tettelin H."/>
            <person name="Glass J.I."/>
            <person name="Rusch D."/>
            <person name="Podicherti R."/>
            <person name="Tsui H.-C.T."/>
            <person name="Winkler M.E."/>
        </authorList>
    </citation>
    <scope>NUCLEOTIDE SEQUENCE</scope>
</reference>
<proteinExistence type="predicted"/>
<dbReference type="AlphaFoldDB" id="A0A382SD24"/>
<accession>A0A382SD24</accession>
<evidence type="ECO:0000256" key="1">
    <source>
        <dbReference type="SAM" id="Phobius"/>
    </source>
</evidence>
<evidence type="ECO:0000313" key="2">
    <source>
        <dbReference type="EMBL" id="SVD07068.1"/>
    </source>
</evidence>
<keyword evidence="1" id="KW-1133">Transmembrane helix</keyword>
<dbReference type="EMBL" id="UINC01127743">
    <property type="protein sequence ID" value="SVD07068.1"/>
    <property type="molecule type" value="Genomic_DNA"/>
</dbReference>
<feature type="transmembrane region" description="Helical" evidence="1">
    <location>
        <begin position="144"/>
        <end position="161"/>
    </location>
</feature>
<feature type="non-terminal residue" evidence="2">
    <location>
        <position position="214"/>
    </location>
</feature>
<gene>
    <name evidence="2" type="ORF">METZ01_LOCUS359922</name>
</gene>
<keyword evidence="1" id="KW-0812">Transmembrane</keyword>